<dbReference type="AlphaFoldDB" id="A0A3B3QBG3"/>
<dbReference type="PROSITE" id="PS51419">
    <property type="entry name" value="RAB"/>
    <property type="match status" value="1"/>
</dbReference>
<dbReference type="InterPro" id="IPR005225">
    <property type="entry name" value="Small_GTP-bd"/>
</dbReference>
<dbReference type="GO" id="GO:0005525">
    <property type="term" value="F:GTP binding"/>
    <property type="evidence" value="ECO:0007669"/>
    <property type="project" value="UniProtKB-KW"/>
</dbReference>
<dbReference type="PANTHER" id="PTHR47977">
    <property type="entry name" value="RAS-RELATED PROTEIN RAB"/>
    <property type="match status" value="1"/>
</dbReference>
<reference evidence="3" key="1">
    <citation type="submission" date="2025-08" db="UniProtKB">
        <authorList>
            <consortium name="Ensembl"/>
        </authorList>
    </citation>
    <scope>IDENTIFICATION</scope>
</reference>
<keyword evidence="2" id="KW-0342">GTP-binding</keyword>
<evidence type="ECO:0000313" key="3">
    <source>
        <dbReference type="Ensembl" id="ENSPKIP00000004047.1"/>
    </source>
</evidence>
<dbReference type="Proteomes" id="UP000261540">
    <property type="component" value="Unplaced"/>
</dbReference>
<dbReference type="GeneTree" id="ENSGT00940000165251"/>
<accession>A0A3B3QBG3</accession>
<dbReference type="FunFam" id="3.40.50.300:FF:001447">
    <property type="entry name" value="Ras-related protein Rab-1B"/>
    <property type="match status" value="1"/>
</dbReference>
<organism evidence="3 4">
    <name type="scientific">Paramormyrops kingsleyae</name>
    <dbReference type="NCBI Taxonomy" id="1676925"/>
    <lineage>
        <taxon>Eukaryota</taxon>
        <taxon>Metazoa</taxon>
        <taxon>Chordata</taxon>
        <taxon>Craniata</taxon>
        <taxon>Vertebrata</taxon>
        <taxon>Euteleostomi</taxon>
        <taxon>Actinopterygii</taxon>
        <taxon>Neopterygii</taxon>
        <taxon>Teleostei</taxon>
        <taxon>Osteoglossocephala</taxon>
        <taxon>Osteoglossomorpha</taxon>
        <taxon>Osteoglossiformes</taxon>
        <taxon>Mormyridae</taxon>
        <taxon>Paramormyrops</taxon>
    </lineage>
</organism>
<dbReference type="NCBIfam" id="TIGR00231">
    <property type="entry name" value="small_GTP"/>
    <property type="match status" value="1"/>
</dbReference>
<dbReference type="STRING" id="1676925.ENSPKIP00000004047"/>
<keyword evidence="4" id="KW-1185">Reference proteome</keyword>
<dbReference type="InterPro" id="IPR001806">
    <property type="entry name" value="Small_GTPase"/>
</dbReference>
<dbReference type="InterPro" id="IPR050227">
    <property type="entry name" value="Rab"/>
</dbReference>
<dbReference type="Pfam" id="PF00071">
    <property type="entry name" value="Ras"/>
    <property type="match status" value="1"/>
</dbReference>
<dbReference type="SUPFAM" id="SSF52540">
    <property type="entry name" value="P-loop containing nucleoside triphosphate hydrolases"/>
    <property type="match status" value="1"/>
</dbReference>
<dbReference type="CDD" id="cd00154">
    <property type="entry name" value="Rab"/>
    <property type="match status" value="1"/>
</dbReference>
<dbReference type="Gene3D" id="3.40.50.300">
    <property type="entry name" value="P-loop containing nucleotide triphosphate hydrolases"/>
    <property type="match status" value="1"/>
</dbReference>
<dbReference type="Ensembl" id="ENSPKIT00000028019.1">
    <property type="protein sequence ID" value="ENSPKIP00000004047.1"/>
    <property type="gene ID" value="ENSPKIG00000021308.1"/>
</dbReference>
<keyword evidence="1" id="KW-0547">Nucleotide-binding</keyword>
<dbReference type="PRINTS" id="PR00449">
    <property type="entry name" value="RASTRNSFRMNG"/>
</dbReference>
<reference evidence="3" key="2">
    <citation type="submission" date="2025-09" db="UniProtKB">
        <authorList>
            <consortium name="Ensembl"/>
        </authorList>
    </citation>
    <scope>IDENTIFICATION</scope>
</reference>
<name>A0A3B3QBG3_9TELE</name>
<dbReference type="PROSITE" id="PS51421">
    <property type="entry name" value="RAS"/>
    <property type="match status" value="1"/>
</dbReference>
<evidence type="ECO:0000256" key="1">
    <source>
        <dbReference type="ARBA" id="ARBA00022741"/>
    </source>
</evidence>
<dbReference type="GO" id="GO:0003924">
    <property type="term" value="F:GTPase activity"/>
    <property type="evidence" value="ECO:0007669"/>
    <property type="project" value="InterPro"/>
</dbReference>
<proteinExistence type="predicted"/>
<dbReference type="SMART" id="SM00175">
    <property type="entry name" value="RAB"/>
    <property type="match status" value="1"/>
</dbReference>
<protein>
    <submittedName>
        <fullName evidence="3">Uncharacterized protein</fullName>
    </submittedName>
</protein>
<evidence type="ECO:0000256" key="2">
    <source>
        <dbReference type="ARBA" id="ARBA00023134"/>
    </source>
</evidence>
<sequence length="125" mass="14612">MAELQAALKRLVLAGDAGTGKSSFLLRLSTNEFRGDIRTTLGVDMHIKKMLVDGEETTLQIWDTAGQERFRSITRSYFRKAHGVFLLYDVTSESSFLSIREWMDQIQVLTWCVYRFPLWRKPLYW</sequence>
<dbReference type="SMART" id="SM00173">
    <property type="entry name" value="RAS"/>
    <property type="match status" value="1"/>
</dbReference>
<evidence type="ECO:0000313" key="4">
    <source>
        <dbReference type="Proteomes" id="UP000261540"/>
    </source>
</evidence>
<dbReference type="InterPro" id="IPR027417">
    <property type="entry name" value="P-loop_NTPase"/>
</dbReference>